<dbReference type="STRING" id="1441469.A0A225ALD9"/>
<proteinExistence type="predicted"/>
<evidence type="ECO:0000313" key="2">
    <source>
        <dbReference type="Proteomes" id="UP000214365"/>
    </source>
</evidence>
<reference evidence="1 2" key="1">
    <citation type="submission" date="2015-06" db="EMBL/GenBank/DDBJ databases">
        <title>Talaromyces atroroseus IBT 11181 draft genome.</title>
        <authorList>
            <person name="Rasmussen K.B."/>
            <person name="Rasmussen S."/>
            <person name="Petersen B."/>
            <person name="Sicheritz-Ponten T."/>
            <person name="Mortensen U.H."/>
            <person name="Thrane U."/>
        </authorList>
    </citation>
    <scope>NUCLEOTIDE SEQUENCE [LARGE SCALE GENOMIC DNA]</scope>
    <source>
        <strain evidence="1 2">IBT 11181</strain>
    </source>
</reference>
<name>A0A225ALD9_TALAT</name>
<protein>
    <submittedName>
        <fullName evidence="1">Uncharacterized protein</fullName>
    </submittedName>
</protein>
<keyword evidence="2" id="KW-1185">Reference proteome</keyword>
<gene>
    <name evidence="1" type="ORF">UA08_05956</name>
</gene>
<dbReference type="RefSeq" id="XP_020119255.1">
    <property type="nucleotide sequence ID" value="XM_020268282.1"/>
</dbReference>
<comment type="caution">
    <text evidence="1">The sequence shown here is derived from an EMBL/GenBank/DDBJ whole genome shotgun (WGS) entry which is preliminary data.</text>
</comment>
<accession>A0A225ALD9</accession>
<dbReference type="OrthoDB" id="5412996at2759"/>
<dbReference type="EMBL" id="LFMY01000008">
    <property type="protein sequence ID" value="OKL59134.1"/>
    <property type="molecule type" value="Genomic_DNA"/>
</dbReference>
<organism evidence="1 2">
    <name type="scientific">Talaromyces atroroseus</name>
    <dbReference type="NCBI Taxonomy" id="1441469"/>
    <lineage>
        <taxon>Eukaryota</taxon>
        <taxon>Fungi</taxon>
        <taxon>Dikarya</taxon>
        <taxon>Ascomycota</taxon>
        <taxon>Pezizomycotina</taxon>
        <taxon>Eurotiomycetes</taxon>
        <taxon>Eurotiomycetidae</taxon>
        <taxon>Eurotiales</taxon>
        <taxon>Trichocomaceae</taxon>
        <taxon>Talaromyces</taxon>
        <taxon>Talaromyces sect. Trachyspermi</taxon>
    </lineage>
</organism>
<sequence>MHQFQMAGPLDWVFTYAAPTGFAYSPPYWLILELPEYWAKGLDDWIEQYEKVLPVFLTVMKKREQALKESDRLSDHMLKSWETGDFWLNYAARKSWAFDMISWAKIDRRFFGHGNLDDRVQLLTLSEMDAMEGFVERKLRAKEERRL</sequence>
<dbReference type="Proteomes" id="UP000214365">
    <property type="component" value="Unassembled WGS sequence"/>
</dbReference>
<dbReference type="GeneID" id="31005712"/>
<dbReference type="AlphaFoldDB" id="A0A225ALD9"/>
<evidence type="ECO:0000313" key="1">
    <source>
        <dbReference type="EMBL" id="OKL59134.1"/>
    </source>
</evidence>